<keyword evidence="2" id="KW-0732">Signal</keyword>
<gene>
    <name evidence="3" type="ORF">Pa4123_70570</name>
</gene>
<evidence type="ECO:0000313" key="3">
    <source>
        <dbReference type="EMBL" id="GLI01781.1"/>
    </source>
</evidence>
<keyword evidence="4" id="KW-1185">Reference proteome</keyword>
<organism evidence="3 4">
    <name type="scientific">Phytohabitans aurantiacus</name>
    <dbReference type="NCBI Taxonomy" id="3016789"/>
    <lineage>
        <taxon>Bacteria</taxon>
        <taxon>Bacillati</taxon>
        <taxon>Actinomycetota</taxon>
        <taxon>Actinomycetes</taxon>
        <taxon>Micromonosporales</taxon>
        <taxon>Micromonosporaceae</taxon>
    </lineage>
</organism>
<dbReference type="Proteomes" id="UP001144280">
    <property type="component" value="Unassembled WGS sequence"/>
</dbReference>
<evidence type="ECO:0000256" key="2">
    <source>
        <dbReference type="SAM" id="SignalP"/>
    </source>
</evidence>
<evidence type="ECO:0008006" key="5">
    <source>
        <dbReference type="Google" id="ProtNLM"/>
    </source>
</evidence>
<sequence length="199" mass="20412">MSRRTWKVAAACVMALSLTACGVERPGAQAEWVSSAAPGTSPTPTAPATSAPARLKTIDSACALLPADVVVDVLGGTAASKLTAKEDPVERLEEGRIRHGCTYRKGQQEPFSLIVSTRPDRAADAAAAIEAIGKASGAKTTPVDGLGAGGVGYATSEGIRVVAVAVTYEDELRLVIFSGPTVVPHAKLVEVAEHVVVQV</sequence>
<dbReference type="PROSITE" id="PS51257">
    <property type="entry name" value="PROKAR_LIPOPROTEIN"/>
    <property type="match status" value="1"/>
</dbReference>
<dbReference type="RefSeq" id="WP_281903078.1">
    <property type="nucleotide sequence ID" value="NZ_BSDI01000049.1"/>
</dbReference>
<feature type="signal peptide" evidence="2">
    <location>
        <begin position="1"/>
        <end position="22"/>
    </location>
</feature>
<name>A0ABQ5R5H1_9ACTN</name>
<proteinExistence type="predicted"/>
<comment type="caution">
    <text evidence="3">The sequence shown here is derived from an EMBL/GenBank/DDBJ whole genome shotgun (WGS) entry which is preliminary data.</text>
</comment>
<protein>
    <recommendedName>
        <fullName evidence="5">DUF3558 domain-containing protein</fullName>
    </recommendedName>
</protein>
<feature type="chain" id="PRO_5046189194" description="DUF3558 domain-containing protein" evidence="2">
    <location>
        <begin position="23"/>
        <end position="199"/>
    </location>
</feature>
<evidence type="ECO:0000313" key="4">
    <source>
        <dbReference type="Proteomes" id="UP001144280"/>
    </source>
</evidence>
<evidence type="ECO:0000256" key="1">
    <source>
        <dbReference type="SAM" id="MobiDB-lite"/>
    </source>
</evidence>
<accession>A0ABQ5R5H1</accession>
<feature type="compositionally biased region" description="Low complexity" evidence="1">
    <location>
        <begin position="34"/>
        <end position="52"/>
    </location>
</feature>
<dbReference type="EMBL" id="BSDI01000049">
    <property type="protein sequence ID" value="GLI01781.1"/>
    <property type="molecule type" value="Genomic_DNA"/>
</dbReference>
<feature type="region of interest" description="Disordered" evidence="1">
    <location>
        <begin position="32"/>
        <end position="52"/>
    </location>
</feature>
<reference evidence="3" key="1">
    <citation type="submission" date="2022-12" db="EMBL/GenBank/DDBJ databases">
        <title>New Phytohabitans aurantiacus sp. RD004123 nov., an actinomycete isolated from soil.</title>
        <authorList>
            <person name="Triningsih D.W."/>
            <person name="Harunari E."/>
            <person name="Igarashi Y."/>
        </authorList>
    </citation>
    <scope>NUCLEOTIDE SEQUENCE</scope>
    <source>
        <strain evidence="3">RD004123</strain>
    </source>
</reference>